<keyword evidence="1 3" id="KW-0378">Hydrolase</keyword>
<sequence length="395" mass="41878">MKTTAVDRLLREAAPHELLAVLRAVLTAGWDAQAVELLLADYGMTELQPVADLPYSREPMPVHGTVAGAAFAGQQVTFETTARTVAAYVPVSVRGDRLGVLAVSFAAAPDPAVQFELSRIAEALAHELLVAGRDTDLYLQAQRTSRLTLAAEMQWQLLPGRSCTRPEFALGGQLEPAYAVHGDSFDWSATARSLAVTLVNGMGHGVDAATVTHLAVNALRNARRAGVPLTVQAELTDQALHGHYDGREYVTALLLQLDLVTGALDVVDTGSPRVWLLRDGDARRVSFDEQLPLGAFGDTDYVTQRLQVNPGDRLVFVSDGVYDAIGPTGDLYGDSGLADTVIDTAELTAAQVPGAVLADLALRRAAAGTTDDAMVVCLDWFGPDPSRNTAPSNGG</sequence>
<dbReference type="GO" id="GO:0004722">
    <property type="term" value="F:protein serine/threonine phosphatase activity"/>
    <property type="evidence" value="ECO:0007669"/>
    <property type="project" value="UniProtKB-EC"/>
</dbReference>
<organism evidence="3 4">
    <name type="scientific">Amycolatopsis plumensis</name>
    <dbReference type="NCBI Taxonomy" id="236508"/>
    <lineage>
        <taxon>Bacteria</taxon>
        <taxon>Bacillati</taxon>
        <taxon>Actinomycetota</taxon>
        <taxon>Actinomycetes</taxon>
        <taxon>Pseudonocardiales</taxon>
        <taxon>Pseudonocardiaceae</taxon>
        <taxon>Amycolatopsis</taxon>
    </lineage>
</organism>
<dbReference type="SUPFAM" id="SSF81606">
    <property type="entry name" value="PP2C-like"/>
    <property type="match status" value="1"/>
</dbReference>
<dbReference type="PANTHER" id="PTHR43156:SF2">
    <property type="entry name" value="STAGE II SPORULATION PROTEIN E"/>
    <property type="match status" value="1"/>
</dbReference>
<name>A0ABV5UBB6_9PSEU</name>
<evidence type="ECO:0000313" key="3">
    <source>
        <dbReference type="EMBL" id="MFB9688669.1"/>
    </source>
</evidence>
<dbReference type="Pfam" id="PF07228">
    <property type="entry name" value="SpoIIE"/>
    <property type="match status" value="1"/>
</dbReference>
<keyword evidence="4" id="KW-1185">Reference proteome</keyword>
<gene>
    <name evidence="3" type="ORF">ACFFTO_31220</name>
</gene>
<dbReference type="SMART" id="SM00331">
    <property type="entry name" value="PP2C_SIG"/>
    <property type="match status" value="1"/>
</dbReference>
<dbReference type="PANTHER" id="PTHR43156">
    <property type="entry name" value="STAGE II SPORULATION PROTEIN E-RELATED"/>
    <property type="match status" value="1"/>
</dbReference>
<accession>A0ABV5UBB6</accession>
<dbReference type="RefSeq" id="WP_378201078.1">
    <property type="nucleotide sequence ID" value="NZ_JBHMBK010000028.1"/>
</dbReference>
<dbReference type="Proteomes" id="UP001589535">
    <property type="component" value="Unassembled WGS sequence"/>
</dbReference>
<evidence type="ECO:0000256" key="1">
    <source>
        <dbReference type="ARBA" id="ARBA00022801"/>
    </source>
</evidence>
<dbReference type="Gene3D" id="3.60.40.10">
    <property type="entry name" value="PPM-type phosphatase domain"/>
    <property type="match status" value="1"/>
</dbReference>
<dbReference type="EMBL" id="JBHMBK010000028">
    <property type="protein sequence ID" value="MFB9688669.1"/>
    <property type="molecule type" value="Genomic_DNA"/>
</dbReference>
<dbReference type="InterPro" id="IPR001932">
    <property type="entry name" value="PPM-type_phosphatase-like_dom"/>
</dbReference>
<reference evidence="3 4" key="1">
    <citation type="submission" date="2024-09" db="EMBL/GenBank/DDBJ databases">
        <authorList>
            <person name="Sun Q."/>
            <person name="Mori K."/>
        </authorList>
    </citation>
    <scope>NUCLEOTIDE SEQUENCE [LARGE SCALE GENOMIC DNA]</scope>
    <source>
        <strain evidence="3 4">JCM 13852</strain>
    </source>
</reference>
<feature type="domain" description="PPM-type phosphatase" evidence="2">
    <location>
        <begin position="177"/>
        <end position="380"/>
    </location>
</feature>
<dbReference type="InterPro" id="IPR036457">
    <property type="entry name" value="PPM-type-like_dom_sf"/>
</dbReference>
<protein>
    <submittedName>
        <fullName evidence="3">PP2C family protein-serine/threonine phosphatase</fullName>
        <ecNumber evidence="3">3.1.3.16</ecNumber>
    </submittedName>
</protein>
<dbReference type="PROSITE" id="PS51746">
    <property type="entry name" value="PPM_2"/>
    <property type="match status" value="1"/>
</dbReference>
<comment type="caution">
    <text evidence="3">The sequence shown here is derived from an EMBL/GenBank/DDBJ whole genome shotgun (WGS) entry which is preliminary data.</text>
</comment>
<evidence type="ECO:0000313" key="4">
    <source>
        <dbReference type="Proteomes" id="UP001589535"/>
    </source>
</evidence>
<dbReference type="InterPro" id="IPR052016">
    <property type="entry name" value="Bact_Sigma-Reg"/>
</dbReference>
<proteinExistence type="predicted"/>
<evidence type="ECO:0000259" key="2">
    <source>
        <dbReference type="PROSITE" id="PS51746"/>
    </source>
</evidence>
<dbReference type="EC" id="3.1.3.16" evidence="3"/>